<evidence type="ECO:0000256" key="1">
    <source>
        <dbReference type="SAM" id="Coils"/>
    </source>
</evidence>
<dbReference type="PANTHER" id="PTHR43941">
    <property type="entry name" value="STRUCTURAL MAINTENANCE OF CHROMOSOMES PROTEIN 2"/>
    <property type="match status" value="1"/>
</dbReference>
<dbReference type="Proteomes" id="UP000052232">
    <property type="component" value="Unassembled WGS sequence"/>
</dbReference>
<dbReference type="InterPro" id="IPR027417">
    <property type="entry name" value="P-loop_NTPase"/>
</dbReference>
<dbReference type="SUPFAM" id="SSF52540">
    <property type="entry name" value="P-loop containing nucleoside triphosphate hydrolases"/>
    <property type="match status" value="1"/>
</dbReference>
<dbReference type="Gene3D" id="3.40.50.300">
    <property type="entry name" value="P-loop containing nucleotide triphosphate hydrolases"/>
    <property type="match status" value="1"/>
</dbReference>
<evidence type="ECO:0000313" key="2">
    <source>
        <dbReference type="EMBL" id="KMS58712.1"/>
    </source>
</evidence>
<proteinExistence type="predicted"/>
<sequence>MKAKTPTIMITGAPLSGGGVLTRILSLLGCAAPSTLAPAKAEQGAEPWESQPLGDINAQLLAAAKTEWSDWRGVDLTTISTADHARLSDAARGVLKTEFPGDQARVFKDPRNSLLQSFWTDLLGDRSRQMAIIMIRNPIEVSGSLSQHFGVEPLQGTLLWLRYTLDAEHGSRTLKRMFVSYDDLLQSHRAQIERLETGLGLTLPNSTERAFVEVANYLSGSLRNHRDTNDIFRPLPHASEWVANVYRIMRSWVLHGENRADHAVLDAIRAEMGRAAVIFAPVVRDHAMQARKLGSISGKLAKEEAGRASERKKLDQTIEELQQKLAAAGPQADVAKWEKELSDKNKTVKALQEAVAKSDAQIAELTATLDERQVKISSFRRELQKREAALAENLAAQDALKAQLSQSMSEADRAKRLCADLEKEAGTAGEKAAALQAQLAEVTATTTQQQAEISALRAAAALHEKALADRDGLMKGAMEARDGADGRLAQLTEKFTEQLTAYQVLMQEKSAVEVELVRSGIALEKAGHDLAWVEGEKQGLRRDIADRDGQLERLQAELEAAREQNISGGERATALANDLAQRGDELTAVKSAADSLQKALDEQSAAFAATQDELDKVKAEQRVAAETGDRQAAQAKDAIAALEKSITDRDGRIAAAEDQLATLGVDVTRLREERDGLLQQRDADAEGLKNAQAALAEQENLLTALKRDSESKAEQLSMQAAQMIASRAKQTQLQQERLAIGDQLKQAHEELEQVRGDLTVREDEAENLAQYLEERQRDLDAARAQAAKDQEVFNQQLQQARADAQGLERQLLQTRGEAQGLKNEKAEMEQLLKLRLDEVVALKRDVEVRDGALTEHSARLKDVESNLAQTQSALLQRQLETEEAAEELRFLRSQLKEEQEARGAKEEQLRLTDEKLEKSQAELLAEKDQSAKAELDHEKTLQARFQEIALLMTALKEAQEKETDLAHLRVVRHELSRRTDSLYLLFVRVMDALLAQVASPLLPRKVNLRRQQAVLEKYGLFDAGWYLENNRDVYDAGMDATAHFVAFGLQEGRTPNRAVDDLRRSAAVMAEGKGR</sequence>
<gene>
    <name evidence="2" type="ORF">V473_03145</name>
</gene>
<protein>
    <submittedName>
        <fullName evidence="2">Uncharacterized protein</fullName>
    </submittedName>
</protein>
<feature type="coiled-coil region" evidence="1">
    <location>
        <begin position="404"/>
        <end position="438"/>
    </location>
</feature>
<organism evidence="2 3">
    <name type="scientific">Sphingobium cupriresistens LL01</name>
    <dbReference type="NCBI Taxonomy" id="1420583"/>
    <lineage>
        <taxon>Bacteria</taxon>
        <taxon>Pseudomonadati</taxon>
        <taxon>Pseudomonadota</taxon>
        <taxon>Alphaproteobacteria</taxon>
        <taxon>Sphingomonadales</taxon>
        <taxon>Sphingomonadaceae</taxon>
        <taxon>Sphingobium</taxon>
    </lineage>
</organism>
<accession>A0A0J7Y4X4</accession>
<feature type="coiled-coil region" evidence="1">
    <location>
        <begin position="537"/>
        <end position="620"/>
    </location>
</feature>
<dbReference type="PATRIC" id="fig|1420583.3.peg.633"/>
<reference evidence="2 3" key="1">
    <citation type="journal article" date="2015" name="G3 (Bethesda)">
        <title>Insights into Ongoing Evolution of the Hexachlorocyclohexane Catabolic Pathway from Comparative Genomics of Ten Sphingomonadaceae Strains.</title>
        <authorList>
            <person name="Pearce S.L."/>
            <person name="Oakeshott J.G."/>
            <person name="Pandey G."/>
        </authorList>
    </citation>
    <scope>NUCLEOTIDE SEQUENCE [LARGE SCALE GENOMIC DNA]</scope>
    <source>
        <strain evidence="2 3">LL01</strain>
    </source>
</reference>
<dbReference type="RefSeq" id="WP_066600410.1">
    <property type="nucleotide sequence ID" value="NZ_KQ130434.1"/>
</dbReference>
<feature type="coiled-coil region" evidence="1">
    <location>
        <begin position="744"/>
        <end position="936"/>
    </location>
</feature>
<feature type="coiled-coil region" evidence="1">
    <location>
        <begin position="334"/>
        <end position="368"/>
    </location>
</feature>
<comment type="caution">
    <text evidence="2">The sequence shown here is derived from an EMBL/GenBank/DDBJ whole genome shotgun (WGS) entry which is preliminary data.</text>
</comment>
<keyword evidence="3" id="KW-1185">Reference proteome</keyword>
<dbReference type="EMBL" id="JACT01000001">
    <property type="protein sequence ID" value="KMS58712.1"/>
    <property type="molecule type" value="Genomic_DNA"/>
</dbReference>
<name>A0A0J7Y4X4_9SPHN</name>
<keyword evidence="1" id="KW-0175">Coiled coil</keyword>
<feature type="coiled-coil region" evidence="1">
    <location>
        <begin position="653"/>
        <end position="715"/>
    </location>
</feature>
<dbReference type="PANTHER" id="PTHR43941:SF1">
    <property type="entry name" value="STRUCTURAL MAINTENANCE OF CHROMOSOMES PROTEIN 2"/>
    <property type="match status" value="1"/>
</dbReference>
<dbReference type="STRING" id="1420583.V473_03145"/>
<dbReference type="AlphaFoldDB" id="A0A0J7Y4X4"/>
<evidence type="ECO:0000313" key="3">
    <source>
        <dbReference type="Proteomes" id="UP000052232"/>
    </source>
</evidence>